<accession>A0A1M6I912</accession>
<dbReference type="PANTHER" id="PTHR43304">
    <property type="entry name" value="PHYTOCHROME-LIKE PROTEIN CPH1"/>
    <property type="match status" value="1"/>
</dbReference>
<dbReference type="InterPro" id="IPR036097">
    <property type="entry name" value="HisK_dim/P_sf"/>
</dbReference>
<dbReference type="InterPro" id="IPR013767">
    <property type="entry name" value="PAS_fold"/>
</dbReference>
<keyword evidence="7" id="KW-1133">Transmembrane helix</keyword>
<evidence type="ECO:0000256" key="2">
    <source>
        <dbReference type="ARBA" id="ARBA00012438"/>
    </source>
</evidence>
<feature type="domain" description="PAS" evidence="10">
    <location>
        <begin position="353"/>
        <end position="423"/>
    </location>
</feature>
<sequence length="865" mass="96944">MIRFAGKKIQAFFQSILPTSLEWETNYSQARIKLFLAVFLLVAGGVVLGFGIQDLLKGAYNAALPAFAAVTGCFLGLFFINRPANKALIYRTVFILLLVLFGEAAWNGGDLGSMALWTLILPPTFFFLSGRGEGLLWTLGSLALIAWIMLDPWKLLNSHQYTEGFLLRFFLCFVIISAISCASELSRFWYQTEMEEQQRKLLEEKVFLKNSIALRIQVEAALRKSQSLYELLTRNMKDVIWTTDLDFRLTYVSPGIRLLQGFTPDELADRSIESMMVPDSLNKAVSVLTRLAERKSTQSVALETEMLHKNGGSVWVETVASLYLDDNGVPAGFIGSSRDISDRKGAEAALRKSEERFREFVENAPVGMFTVDLHGKFTYMNKKVLQMTGYRSADMLGQQFYQIVHPEDLPKIIRAMEDAASGVRTTPYLQVRIRDSVGKMMWIVVTSEMLMGYSKDGKRAPIGFQCFVEDVTERKFAEMEKLRLERQLRQAHKMEAIGTLAGGIAHDFNNILSPIIGYTEMLRDTLKGDKAAVRDLSEVLKAARRAKDLVSQILTFSRRSEEKPQLVALAPIVSDVLNLIRATLPATIQIQKNIDLSCGSVMADPTQMHQVVMNLCTNAYQVMRQTGGVLEVTLKETQLKETDLSPASSIQPGRYAWLSVSDTGEGMPPEIQERIFEPYFTTKPIGEGTGMGLAVAHAIVTKHRGEIRVQSSPGRGTVFDVFIPVVESQTRDIPFIPSTLMQKGDERIMLVEDEEAILDMTHRMLKKLGYKVTPFQSSLEALEAFKDAPHAHDLLLTDMTMPHMTGFELALKMREIRPGMPILLCTGFSDQISDERIRDLGLTEFLIKPISMNVMANALRKVLDA</sequence>
<feature type="domain" description="Response regulatory" evidence="9">
    <location>
        <begin position="747"/>
        <end position="863"/>
    </location>
</feature>
<evidence type="ECO:0000313" key="12">
    <source>
        <dbReference type="EMBL" id="SHJ30974.1"/>
    </source>
</evidence>
<dbReference type="InterPro" id="IPR011006">
    <property type="entry name" value="CheY-like_superfamily"/>
</dbReference>
<dbReference type="InterPro" id="IPR003661">
    <property type="entry name" value="HisK_dim/P_dom"/>
</dbReference>
<keyword evidence="5" id="KW-0418">Kinase</keyword>
<dbReference type="InterPro" id="IPR000014">
    <property type="entry name" value="PAS"/>
</dbReference>
<dbReference type="InterPro" id="IPR001789">
    <property type="entry name" value="Sig_transdc_resp-reg_receiver"/>
</dbReference>
<evidence type="ECO:0000259" key="10">
    <source>
        <dbReference type="PROSITE" id="PS50112"/>
    </source>
</evidence>
<dbReference type="STRING" id="1121393.SAMN02745216_01394"/>
<dbReference type="InterPro" id="IPR004358">
    <property type="entry name" value="Sig_transdc_His_kin-like_C"/>
</dbReference>
<proteinExistence type="predicted"/>
<dbReference type="InterPro" id="IPR000700">
    <property type="entry name" value="PAS-assoc_C"/>
</dbReference>
<keyword evidence="4" id="KW-0808">Transferase</keyword>
<organism evidence="12 13">
    <name type="scientific">Desulfatibacillum alkenivorans DSM 16219</name>
    <dbReference type="NCBI Taxonomy" id="1121393"/>
    <lineage>
        <taxon>Bacteria</taxon>
        <taxon>Pseudomonadati</taxon>
        <taxon>Thermodesulfobacteriota</taxon>
        <taxon>Desulfobacteria</taxon>
        <taxon>Desulfobacterales</taxon>
        <taxon>Desulfatibacillaceae</taxon>
        <taxon>Desulfatibacillum</taxon>
    </lineage>
</organism>
<dbReference type="Gene3D" id="3.40.50.2300">
    <property type="match status" value="1"/>
</dbReference>
<feature type="transmembrane region" description="Helical" evidence="7">
    <location>
        <begin position="135"/>
        <end position="153"/>
    </location>
</feature>
<dbReference type="CDD" id="cd00130">
    <property type="entry name" value="PAS"/>
    <property type="match status" value="2"/>
</dbReference>
<gene>
    <name evidence="12" type="ORF">SAMN02745216_01394</name>
</gene>
<comment type="catalytic activity">
    <reaction evidence="1">
        <text>ATP + protein L-histidine = ADP + protein N-phospho-L-histidine.</text>
        <dbReference type="EC" id="2.7.13.3"/>
    </reaction>
</comment>
<dbReference type="Gene3D" id="3.30.450.20">
    <property type="entry name" value="PAS domain"/>
    <property type="match status" value="2"/>
</dbReference>
<feature type="domain" description="PAS" evidence="10">
    <location>
        <begin position="225"/>
        <end position="295"/>
    </location>
</feature>
<keyword evidence="7" id="KW-0472">Membrane</keyword>
<dbReference type="AlphaFoldDB" id="A0A1M6I912"/>
<dbReference type="InterPro" id="IPR013655">
    <property type="entry name" value="PAS_fold_3"/>
</dbReference>
<dbReference type="SUPFAM" id="SSF52172">
    <property type="entry name" value="CheY-like"/>
    <property type="match status" value="1"/>
</dbReference>
<dbReference type="SUPFAM" id="SSF55874">
    <property type="entry name" value="ATPase domain of HSP90 chaperone/DNA topoisomerase II/histidine kinase"/>
    <property type="match status" value="1"/>
</dbReference>
<dbReference type="Pfam" id="PF00512">
    <property type="entry name" value="HisKA"/>
    <property type="match status" value="1"/>
</dbReference>
<feature type="domain" description="PAC" evidence="11">
    <location>
        <begin position="300"/>
        <end position="352"/>
    </location>
</feature>
<evidence type="ECO:0000259" key="9">
    <source>
        <dbReference type="PROSITE" id="PS50110"/>
    </source>
</evidence>
<dbReference type="SMART" id="SM00388">
    <property type="entry name" value="HisKA"/>
    <property type="match status" value="1"/>
</dbReference>
<dbReference type="Gene3D" id="1.10.287.130">
    <property type="match status" value="1"/>
</dbReference>
<dbReference type="EC" id="2.7.13.3" evidence="2"/>
<reference evidence="13" key="1">
    <citation type="submission" date="2016-11" db="EMBL/GenBank/DDBJ databases">
        <authorList>
            <person name="Varghese N."/>
            <person name="Submissions S."/>
        </authorList>
    </citation>
    <scope>NUCLEOTIDE SEQUENCE [LARGE SCALE GENOMIC DNA]</scope>
    <source>
        <strain evidence="13">DSM 16219</strain>
    </source>
</reference>
<protein>
    <recommendedName>
        <fullName evidence="2">histidine kinase</fullName>
        <ecNumber evidence="2">2.7.13.3</ecNumber>
    </recommendedName>
</protein>
<keyword evidence="13" id="KW-1185">Reference proteome</keyword>
<evidence type="ECO:0000256" key="3">
    <source>
        <dbReference type="ARBA" id="ARBA00022553"/>
    </source>
</evidence>
<keyword evidence="3 6" id="KW-0597">Phosphoprotein</keyword>
<dbReference type="PRINTS" id="PR00344">
    <property type="entry name" value="BCTRLSENSOR"/>
</dbReference>
<feature type="transmembrane region" description="Helical" evidence="7">
    <location>
        <begin position="165"/>
        <end position="190"/>
    </location>
</feature>
<feature type="transmembrane region" description="Helical" evidence="7">
    <location>
        <begin position="58"/>
        <end position="80"/>
    </location>
</feature>
<dbReference type="Proteomes" id="UP000183994">
    <property type="component" value="Unassembled WGS sequence"/>
</dbReference>
<feature type="transmembrane region" description="Helical" evidence="7">
    <location>
        <begin position="87"/>
        <end position="105"/>
    </location>
</feature>
<evidence type="ECO:0000313" key="13">
    <source>
        <dbReference type="Proteomes" id="UP000183994"/>
    </source>
</evidence>
<feature type="domain" description="Histidine kinase" evidence="8">
    <location>
        <begin position="503"/>
        <end position="727"/>
    </location>
</feature>
<dbReference type="PROSITE" id="PS50109">
    <property type="entry name" value="HIS_KIN"/>
    <property type="match status" value="1"/>
</dbReference>
<dbReference type="SMART" id="SM00448">
    <property type="entry name" value="REC"/>
    <property type="match status" value="1"/>
</dbReference>
<dbReference type="Pfam" id="PF02518">
    <property type="entry name" value="HATPase_c"/>
    <property type="match status" value="1"/>
</dbReference>
<dbReference type="InterPro" id="IPR005467">
    <property type="entry name" value="His_kinase_dom"/>
</dbReference>
<dbReference type="Gene3D" id="3.30.565.10">
    <property type="entry name" value="Histidine kinase-like ATPase, C-terminal domain"/>
    <property type="match status" value="1"/>
</dbReference>
<dbReference type="GO" id="GO:0006355">
    <property type="term" value="P:regulation of DNA-templated transcription"/>
    <property type="evidence" value="ECO:0007669"/>
    <property type="project" value="InterPro"/>
</dbReference>
<dbReference type="CDD" id="cd00082">
    <property type="entry name" value="HisKA"/>
    <property type="match status" value="1"/>
</dbReference>
<dbReference type="NCBIfam" id="TIGR00229">
    <property type="entry name" value="sensory_box"/>
    <property type="match status" value="2"/>
</dbReference>
<dbReference type="PROSITE" id="PS50113">
    <property type="entry name" value="PAC"/>
    <property type="match status" value="1"/>
</dbReference>
<dbReference type="InterPro" id="IPR035965">
    <property type="entry name" value="PAS-like_dom_sf"/>
</dbReference>
<dbReference type="InterPro" id="IPR001610">
    <property type="entry name" value="PAC"/>
</dbReference>
<dbReference type="PANTHER" id="PTHR43304:SF1">
    <property type="entry name" value="PAC DOMAIN-CONTAINING PROTEIN"/>
    <property type="match status" value="1"/>
</dbReference>
<name>A0A1M6I912_9BACT</name>
<keyword evidence="7" id="KW-0812">Transmembrane</keyword>
<dbReference type="InterPro" id="IPR003594">
    <property type="entry name" value="HATPase_dom"/>
</dbReference>
<dbReference type="InterPro" id="IPR052162">
    <property type="entry name" value="Sensor_kinase/Photoreceptor"/>
</dbReference>
<dbReference type="PROSITE" id="PS50110">
    <property type="entry name" value="RESPONSE_REGULATORY"/>
    <property type="match status" value="1"/>
</dbReference>
<dbReference type="SMART" id="SM00086">
    <property type="entry name" value="PAC"/>
    <property type="match status" value="2"/>
</dbReference>
<dbReference type="Pfam" id="PF00072">
    <property type="entry name" value="Response_reg"/>
    <property type="match status" value="1"/>
</dbReference>
<dbReference type="RefSeq" id="WP_073474363.1">
    <property type="nucleotide sequence ID" value="NZ_FQZU01000006.1"/>
</dbReference>
<dbReference type="SUPFAM" id="SSF55785">
    <property type="entry name" value="PYP-like sensor domain (PAS domain)"/>
    <property type="match status" value="2"/>
</dbReference>
<dbReference type="CDD" id="cd17546">
    <property type="entry name" value="REC_hyHK_CKI1_RcsC-like"/>
    <property type="match status" value="1"/>
</dbReference>
<dbReference type="PROSITE" id="PS50112">
    <property type="entry name" value="PAS"/>
    <property type="match status" value="2"/>
</dbReference>
<dbReference type="InterPro" id="IPR036890">
    <property type="entry name" value="HATPase_C_sf"/>
</dbReference>
<evidence type="ECO:0000256" key="6">
    <source>
        <dbReference type="PROSITE-ProRule" id="PRU00169"/>
    </source>
</evidence>
<evidence type="ECO:0000259" key="11">
    <source>
        <dbReference type="PROSITE" id="PS50113"/>
    </source>
</evidence>
<evidence type="ECO:0000256" key="4">
    <source>
        <dbReference type="ARBA" id="ARBA00022679"/>
    </source>
</evidence>
<dbReference type="SMART" id="SM00387">
    <property type="entry name" value="HATPase_c"/>
    <property type="match status" value="1"/>
</dbReference>
<dbReference type="Pfam" id="PF08447">
    <property type="entry name" value="PAS_3"/>
    <property type="match status" value="1"/>
</dbReference>
<evidence type="ECO:0000256" key="7">
    <source>
        <dbReference type="SAM" id="Phobius"/>
    </source>
</evidence>
<dbReference type="EMBL" id="FQZU01000006">
    <property type="protein sequence ID" value="SHJ30974.1"/>
    <property type="molecule type" value="Genomic_DNA"/>
</dbReference>
<evidence type="ECO:0000256" key="5">
    <source>
        <dbReference type="ARBA" id="ARBA00022777"/>
    </source>
</evidence>
<dbReference type="GO" id="GO:0000155">
    <property type="term" value="F:phosphorelay sensor kinase activity"/>
    <property type="evidence" value="ECO:0007669"/>
    <property type="project" value="InterPro"/>
</dbReference>
<dbReference type="SUPFAM" id="SSF47384">
    <property type="entry name" value="Homodimeric domain of signal transducing histidine kinase"/>
    <property type="match status" value="1"/>
</dbReference>
<evidence type="ECO:0000259" key="8">
    <source>
        <dbReference type="PROSITE" id="PS50109"/>
    </source>
</evidence>
<feature type="transmembrane region" description="Helical" evidence="7">
    <location>
        <begin position="34"/>
        <end position="52"/>
    </location>
</feature>
<feature type="modified residue" description="4-aspartylphosphate" evidence="6">
    <location>
        <position position="798"/>
    </location>
</feature>
<dbReference type="SMART" id="SM00091">
    <property type="entry name" value="PAS"/>
    <property type="match status" value="2"/>
</dbReference>
<evidence type="ECO:0000256" key="1">
    <source>
        <dbReference type="ARBA" id="ARBA00000085"/>
    </source>
</evidence>
<dbReference type="Pfam" id="PF00989">
    <property type="entry name" value="PAS"/>
    <property type="match status" value="1"/>
</dbReference>